<sequence>MTAQSAAPRPDPFPTKGLHERDFTRVGVGGLGDGHNNYAHSMAWFKGKLYLGTTRSNMCMLRLQSSYATMPLQVWPVECPDTMDGLYQLDRRSQIWAFDPADGRWEMVFRAPLVEGADGKPVPREIGYRSMLVYQGPGDDEPALYIAAWAPGRAPGGLILRSRDGKSFEPVTKYGIIDPPFSVTRSLIEFRGRMHFAPTARRGTDGGQQNSTGLPQIFASDAPEAGDWQPVNDPGFGGAGNLGIFSLAVANDTLYAGTLNLEGLQIWATDGSPADPAQGPFPYKWRQVVDKGAGRGPLNQAVACMTAFNGALYVGTGIQGGGNDRVNGVGPAAAEVLRVNADDTCDVIVGDRDDDGRAPLSGLKAGFGHFFNGYMWAMGVHDGWLYCGSYDWSVTLRWARYDQAPRMVQSLMDRLDPETIIAAEGGADLWRTADGENWMPVTRTGFGNAYNWGIRNLVSTPAGLFTGTANVFGPRVAVPGDGEWRYEDNPEGGLEVWLGRNGAARV</sequence>
<dbReference type="Proteomes" id="UP000243106">
    <property type="component" value="Unassembled WGS sequence"/>
</dbReference>
<dbReference type="STRING" id="93684.SAMN05421853_102428"/>
<protein>
    <submittedName>
        <fullName evidence="1">Uncharacterized protein</fullName>
    </submittedName>
</protein>
<reference evidence="2" key="1">
    <citation type="submission" date="2016-10" db="EMBL/GenBank/DDBJ databases">
        <authorList>
            <person name="Varghese N."/>
            <person name="Submissions S."/>
        </authorList>
    </citation>
    <scope>NUCLEOTIDE SEQUENCE [LARGE SCALE GENOMIC DNA]</scope>
    <source>
        <strain evidence="2">JCM 10271</strain>
    </source>
</reference>
<name>A0A1I5WLB2_9RHOB</name>
<evidence type="ECO:0000313" key="2">
    <source>
        <dbReference type="Proteomes" id="UP000243106"/>
    </source>
</evidence>
<dbReference type="RefSeq" id="WP_093009681.1">
    <property type="nucleotide sequence ID" value="NZ_FOXV01000002.1"/>
</dbReference>
<proteinExistence type="predicted"/>
<evidence type="ECO:0000313" key="1">
    <source>
        <dbReference type="EMBL" id="SFQ20603.1"/>
    </source>
</evidence>
<keyword evidence="2" id="KW-1185">Reference proteome</keyword>
<accession>A0A1I5WLB2</accession>
<dbReference type="AlphaFoldDB" id="A0A1I5WLB2"/>
<gene>
    <name evidence="1" type="ORF">SAMN05421853_102428</name>
</gene>
<organism evidence="1 2">
    <name type="scientific">Roseivivax halotolerans</name>
    <dbReference type="NCBI Taxonomy" id="93684"/>
    <lineage>
        <taxon>Bacteria</taxon>
        <taxon>Pseudomonadati</taxon>
        <taxon>Pseudomonadota</taxon>
        <taxon>Alphaproteobacteria</taxon>
        <taxon>Rhodobacterales</taxon>
        <taxon>Roseobacteraceae</taxon>
        <taxon>Roseivivax</taxon>
    </lineage>
</organism>
<dbReference type="EMBL" id="FOXV01000002">
    <property type="protein sequence ID" value="SFQ20603.1"/>
    <property type="molecule type" value="Genomic_DNA"/>
</dbReference>